<keyword evidence="2" id="KW-1185">Reference proteome</keyword>
<dbReference type="EMBL" id="BAAAZH010000031">
    <property type="protein sequence ID" value="GAA4127647.1"/>
    <property type="molecule type" value="Genomic_DNA"/>
</dbReference>
<reference evidence="2" key="1">
    <citation type="journal article" date="2019" name="Int. J. Syst. Evol. Microbiol.">
        <title>The Global Catalogue of Microorganisms (GCM) 10K type strain sequencing project: providing services to taxonomists for standard genome sequencing and annotation.</title>
        <authorList>
            <consortium name="The Broad Institute Genomics Platform"/>
            <consortium name="The Broad Institute Genome Sequencing Center for Infectious Disease"/>
            <person name="Wu L."/>
            <person name="Ma J."/>
        </authorList>
    </citation>
    <scope>NUCLEOTIDE SEQUENCE [LARGE SCALE GENOMIC DNA]</scope>
    <source>
        <strain evidence="2">JCM 16703</strain>
    </source>
</reference>
<evidence type="ECO:0008006" key="3">
    <source>
        <dbReference type="Google" id="ProtNLM"/>
    </source>
</evidence>
<gene>
    <name evidence="1" type="ORF">GCM10022215_38320</name>
</gene>
<dbReference type="Gene3D" id="1.10.10.2910">
    <property type="match status" value="1"/>
</dbReference>
<protein>
    <recommendedName>
        <fullName evidence="3">IrrE N-terminal-like domain-containing protein</fullName>
    </recommendedName>
</protein>
<name>A0ABP7XYK8_9ACTN</name>
<sequence>MKTIEDCVAAALAGMAPDAQARFAVDPLATMRTDLGLKVTGADHLTEKRSDGGACDGLSFLKDGVILYAPTDNSRRENFTLAHELGHWLVEQVPEIFDWLFEQPAPERALETLCDQIAQRLLLAESSVSAIVGSGPIRARHVVDLYNATQASIPACAIALATRLPGLGTIIVVDTTTTFGEAENRAVVRYASVRPDPHKGWPKVYPWPGQTLPTGHPLQHLFSSAQTGPQQTAGVEIEPRALQQRSFWATPWGERATFYLDAVAVSARRVIGVLADTDLWGVERFHPTERRDFDQRPEQEITCCGQIRKVRGYPCERCGQIHCPVCGKCRCERRDDELVMCEGGCYLKFKPHLLVNGRCEDCR</sequence>
<organism evidence="1 2">
    <name type="scientific">Nocardioides fonticola</name>
    <dbReference type="NCBI Taxonomy" id="450363"/>
    <lineage>
        <taxon>Bacteria</taxon>
        <taxon>Bacillati</taxon>
        <taxon>Actinomycetota</taxon>
        <taxon>Actinomycetes</taxon>
        <taxon>Propionibacteriales</taxon>
        <taxon>Nocardioidaceae</taxon>
        <taxon>Nocardioides</taxon>
    </lineage>
</organism>
<proteinExistence type="predicted"/>
<dbReference type="RefSeq" id="WP_344735101.1">
    <property type="nucleotide sequence ID" value="NZ_BAAAZH010000031.1"/>
</dbReference>
<dbReference type="Proteomes" id="UP001501495">
    <property type="component" value="Unassembled WGS sequence"/>
</dbReference>
<comment type="caution">
    <text evidence="1">The sequence shown here is derived from an EMBL/GenBank/DDBJ whole genome shotgun (WGS) entry which is preliminary data.</text>
</comment>
<evidence type="ECO:0000313" key="1">
    <source>
        <dbReference type="EMBL" id="GAA4127647.1"/>
    </source>
</evidence>
<accession>A0ABP7XYK8</accession>
<evidence type="ECO:0000313" key="2">
    <source>
        <dbReference type="Proteomes" id="UP001501495"/>
    </source>
</evidence>